<reference evidence="3" key="1">
    <citation type="submission" date="2016-10" db="EMBL/GenBank/DDBJ databases">
        <authorList>
            <person name="Varghese N."/>
            <person name="Submissions S."/>
        </authorList>
    </citation>
    <scope>NUCLEOTIDE SEQUENCE [LARGE SCALE GENOMIC DNA]</scope>
    <source>
        <strain evidence="3">DSM 40318</strain>
    </source>
</reference>
<keyword evidence="3" id="KW-1185">Reference proteome</keyword>
<dbReference type="Proteomes" id="UP000198609">
    <property type="component" value="Unassembled WGS sequence"/>
</dbReference>
<evidence type="ECO:0000313" key="3">
    <source>
        <dbReference type="Proteomes" id="UP000198609"/>
    </source>
</evidence>
<feature type="region of interest" description="Disordered" evidence="1">
    <location>
        <begin position="116"/>
        <end position="160"/>
    </location>
</feature>
<sequence>MTRLVNAVVVLRFTADAILRLWQSAARAPTAEHTAARAELLRAGGALVDWYERTARALAGEGPVPDPVDTGLATGRLVEAVNRDLGAADAGGTATDAGETTAGAHGAAAAIGMFRGPHRRRPAPPGRAPGARTSGLGAVPAPFVAHRIRPRTHRSPGGRS</sequence>
<dbReference type="AlphaFoldDB" id="A0A1H4VVR3"/>
<name>A0A1H4VVR3_STRMJ</name>
<dbReference type="EMBL" id="FNST01000002">
    <property type="protein sequence ID" value="SEC85166.1"/>
    <property type="molecule type" value="Genomic_DNA"/>
</dbReference>
<proteinExistence type="predicted"/>
<evidence type="ECO:0000256" key="1">
    <source>
        <dbReference type="SAM" id="MobiDB-lite"/>
    </source>
</evidence>
<evidence type="ECO:0000313" key="2">
    <source>
        <dbReference type="EMBL" id="SEC85166.1"/>
    </source>
</evidence>
<protein>
    <submittedName>
        <fullName evidence="2">Uncharacterized protein</fullName>
    </submittedName>
</protein>
<organism evidence="2 3">
    <name type="scientific">Streptomyces melanosporofaciens</name>
    <dbReference type="NCBI Taxonomy" id="67327"/>
    <lineage>
        <taxon>Bacteria</taxon>
        <taxon>Bacillati</taxon>
        <taxon>Actinomycetota</taxon>
        <taxon>Actinomycetes</taxon>
        <taxon>Kitasatosporales</taxon>
        <taxon>Streptomycetaceae</taxon>
        <taxon>Streptomyces</taxon>
        <taxon>Streptomyces violaceusniger group</taxon>
    </lineage>
</organism>
<accession>A0A1H4VVR3</accession>
<gene>
    <name evidence="2" type="ORF">SAMN04490356_5791</name>
</gene>
<feature type="compositionally biased region" description="Basic residues" evidence="1">
    <location>
        <begin position="146"/>
        <end position="160"/>
    </location>
</feature>